<evidence type="ECO:0000313" key="7">
    <source>
        <dbReference type="EMBL" id="MFD0750597.1"/>
    </source>
</evidence>
<keyword evidence="4 5" id="KW-0472">Membrane</keyword>
<dbReference type="InterPro" id="IPR007016">
    <property type="entry name" value="O-antigen_ligase-rel_domated"/>
</dbReference>
<dbReference type="EMBL" id="JBHTHU010000006">
    <property type="protein sequence ID" value="MFD0750597.1"/>
    <property type="molecule type" value="Genomic_DNA"/>
</dbReference>
<accession>A0ABW2YYV5</accession>
<feature type="domain" description="O-antigen ligase-related" evidence="6">
    <location>
        <begin position="195"/>
        <end position="347"/>
    </location>
</feature>
<dbReference type="PANTHER" id="PTHR37422:SF17">
    <property type="entry name" value="O-ANTIGEN LIGASE"/>
    <property type="match status" value="1"/>
</dbReference>
<feature type="transmembrane region" description="Helical" evidence="5">
    <location>
        <begin position="188"/>
        <end position="205"/>
    </location>
</feature>
<feature type="transmembrane region" description="Helical" evidence="5">
    <location>
        <begin position="112"/>
        <end position="129"/>
    </location>
</feature>
<feature type="transmembrane region" description="Helical" evidence="5">
    <location>
        <begin position="363"/>
        <end position="382"/>
    </location>
</feature>
<dbReference type="InterPro" id="IPR051533">
    <property type="entry name" value="WaaL-like"/>
</dbReference>
<feature type="transmembrane region" description="Helical" evidence="5">
    <location>
        <begin position="211"/>
        <end position="228"/>
    </location>
</feature>
<evidence type="ECO:0000256" key="3">
    <source>
        <dbReference type="ARBA" id="ARBA00022989"/>
    </source>
</evidence>
<feature type="transmembrane region" description="Helical" evidence="5">
    <location>
        <begin position="85"/>
        <end position="105"/>
    </location>
</feature>
<dbReference type="Proteomes" id="UP001596958">
    <property type="component" value="Unassembled WGS sequence"/>
</dbReference>
<feature type="transmembrane region" description="Helical" evidence="5">
    <location>
        <begin position="331"/>
        <end position="351"/>
    </location>
</feature>
<evidence type="ECO:0000256" key="5">
    <source>
        <dbReference type="SAM" id="Phobius"/>
    </source>
</evidence>
<keyword evidence="8" id="KW-1185">Reference proteome</keyword>
<evidence type="ECO:0000256" key="1">
    <source>
        <dbReference type="ARBA" id="ARBA00004141"/>
    </source>
</evidence>
<dbReference type="RefSeq" id="WP_377100003.1">
    <property type="nucleotide sequence ID" value="NZ_JBHTHU010000006.1"/>
</dbReference>
<evidence type="ECO:0000256" key="4">
    <source>
        <dbReference type="ARBA" id="ARBA00023136"/>
    </source>
</evidence>
<comment type="caution">
    <text evidence="7">The sequence shown here is derived from an EMBL/GenBank/DDBJ whole genome shotgun (WGS) entry which is preliminary data.</text>
</comment>
<sequence length="414" mass="46872">MTDLLRPNNSLTNRISYWHLLLLLASLPFDRFFSHVILISFALHLLIHLHKPLFKPLDIVLTSAFFVTLISTLYTTNLPGAYSELALDIPILIIPMLFCLATVVLKQYRDKLLQGFTWVCVATVVYLYADAIRLIKYYQLPYSAIFSAAFTNHNFSAPIDMHATFFAMQIAIALVYVIAYLIREKSKYGLYIPCALILVAGLMQLCSKSVFFALLLIVNIAIPCFLLQQKKRWRYIAATAAISVLLLAVVFSIGTLRTRYITDLSADLSHSASGQLLDSRMARWSVVTNVIKQSPVFGHGAGTETAILHEQFFKQKYYSSFLKNLNAHNQYLSFLFKSGIWGLLTYLGTLVYGFNKAIKRKDLLFFTFMLLVSLISLSENLLDVDKGVFFYGIFFSFFAFSATKSDDAFKPVSV</sequence>
<dbReference type="Pfam" id="PF04932">
    <property type="entry name" value="Wzy_C"/>
    <property type="match status" value="1"/>
</dbReference>
<organism evidence="7 8">
    <name type="scientific">Mucilaginibacter calamicampi</name>
    <dbReference type="NCBI Taxonomy" id="1302352"/>
    <lineage>
        <taxon>Bacteria</taxon>
        <taxon>Pseudomonadati</taxon>
        <taxon>Bacteroidota</taxon>
        <taxon>Sphingobacteriia</taxon>
        <taxon>Sphingobacteriales</taxon>
        <taxon>Sphingobacteriaceae</taxon>
        <taxon>Mucilaginibacter</taxon>
    </lineage>
</organism>
<keyword evidence="2 5" id="KW-0812">Transmembrane</keyword>
<keyword evidence="7" id="KW-0436">Ligase</keyword>
<evidence type="ECO:0000259" key="6">
    <source>
        <dbReference type="Pfam" id="PF04932"/>
    </source>
</evidence>
<evidence type="ECO:0000313" key="8">
    <source>
        <dbReference type="Proteomes" id="UP001596958"/>
    </source>
</evidence>
<dbReference type="PANTHER" id="PTHR37422">
    <property type="entry name" value="TEICHURONIC ACID BIOSYNTHESIS PROTEIN TUAE"/>
    <property type="match status" value="1"/>
</dbReference>
<name>A0ABW2YYV5_9SPHI</name>
<reference evidence="8" key="1">
    <citation type="journal article" date="2019" name="Int. J. Syst. Evol. Microbiol.">
        <title>The Global Catalogue of Microorganisms (GCM) 10K type strain sequencing project: providing services to taxonomists for standard genome sequencing and annotation.</title>
        <authorList>
            <consortium name="The Broad Institute Genomics Platform"/>
            <consortium name="The Broad Institute Genome Sequencing Center for Infectious Disease"/>
            <person name="Wu L."/>
            <person name="Ma J."/>
        </authorList>
    </citation>
    <scope>NUCLEOTIDE SEQUENCE [LARGE SCALE GENOMIC DNA]</scope>
    <source>
        <strain evidence="8">CCUG 63418</strain>
    </source>
</reference>
<feature type="transmembrane region" description="Helical" evidence="5">
    <location>
        <begin position="59"/>
        <end position="79"/>
    </location>
</feature>
<keyword evidence="3 5" id="KW-1133">Transmembrane helix</keyword>
<evidence type="ECO:0000256" key="2">
    <source>
        <dbReference type="ARBA" id="ARBA00022692"/>
    </source>
</evidence>
<feature type="transmembrane region" description="Helical" evidence="5">
    <location>
        <begin position="20"/>
        <end position="47"/>
    </location>
</feature>
<feature type="transmembrane region" description="Helical" evidence="5">
    <location>
        <begin position="161"/>
        <end position="181"/>
    </location>
</feature>
<protein>
    <submittedName>
        <fullName evidence="7">O-antigen ligase family protein</fullName>
    </submittedName>
</protein>
<dbReference type="GO" id="GO:0016874">
    <property type="term" value="F:ligase activity"/>
    <property type="evidence" value="ECO:0007669"/>
    <property type="project" value="UniProtKB-KW"/>
</dbReference>
<proteinExistence type="predicted"/>
<comment type="subcellular location">
    <subcellularLocation>
        <location evidence="1">Membrane</location>
        <topology evidence="1">Multi-pass membrane protein</topology>
    </subcellularLocation>
</comment>
<feature type="transmembrane region" description="Helical" evidence="5">
    <location>
        <begin position="235"/>
        <end position="256"/>
    </location>
</feature>
<feature type="transmembrane region" description="Helical" evidence="5">
    <location>
        <begin position="388"/>
        <end position="403"/>
    </location>
</feature>
<gene>
    <name evidence="7" type="ORF">ACFQZS_10610</name>
</gene>